<protein>
    <submittedName>
        <fullName evidence="5">AAA domain (Cdc48 subfamily)</fullName>
    </submittedName>
</protein>
<dbReference type="GO" id="GO:0034605">
    <property type="term" value="P:cellular response to heat"/>
    <property type="evidence" value="ECO:0007669"/>
    <property type="project" value="TreeGrafter"/>
</dbReference>
<dbReference type="SUPFAM" id="SSF52540">
    <property type="entry name" value="P-loop containing nucleoside triphosphate hydrolases"/>
    <property type="match status" value="1"/>
</dbReference>
<dbReference type="InterPro" id="IPR003593">
    <property type="entry name" value="AAA+_ATPase"/>
</dbReference>
<keyword evidence="6" id="KW-1185">Reference proteome</keyword>
<dbReference type="Gene3D" id="3.40.50.300">
    <property type="entry name" value="P-loop containing nucleotide triphosphate hydrolases"/>
    <property type="match status" value="1"/>
</dbReference>
<keyword evidence="3" id="KW-0472">Membrane</keyword>
<keyword evidence="3" id="KW-1133">Transmembrane helix</keyword>
<dbReference type="GO" id="GO:0005737">
    <property type="term" value="C:cytoplasm"/>
    <property type="evidence" value="ECO:0007669"/>
    <property type="project" value="TreeGrafter"/>
</dbReference>
<dbReference type="AlphaFoldDB" id="A0A286EB44"/>
<dbReference type="GO" id="GO:0016887">
    <property type="term" value="F:ATP hydrolysis activity"/>
    <property type="evidence" value="ECO:0007669"/>
    <property type="project" value="InterPro"/>
</dbReference>
<dbReference type="Proteomes" id="UP000219669">
    <property type="component" value="Unassembled WGS sequence"/>
</dbReference>
<feature type="domain" description="AAA+ ATPase" evidence="4">
    <location>
        <begin position="139"/>
        <end position="311"/>
    </location>
</feature>
<dbReference type="EMBL" id="OCNF01000007">
    <property type="protein sequence ID" value="SOD68132.1"/>
    <property type="molecule type" value="Genomic_DNA"/>
</dbReference>
<gene>
    <name evidence="5" type="ORF">SAMN02746062_01141</name>
</gene>
<evidence type="ECO:0000259" key="4">
    <source>
        <dbReference type="SMART" id="SM00382"/>
    </source>
</evidence>
<dbReference type="SMART" id="SM00382">
    <property type="entry name" value="AAA"/>
    <property type="match status" value="1"/>
</dbReference>
<keyword evidence="3" id="KW-0812">Transmembrane</keyword>
<feature type="transmembrane region" description="Helical" evidence="3">
    <location>
        <begin position="7"/>
        <end position="25"/>
    </location>
</feature>
<dbReference type="RefSeq" id="WP_097114187.1">
    <property type="nucleotide sequence ID" value="NZ_CP083931.1"/>
</dbReference>
<keyword evidence="2" id="KW-0067">ATP-binding</keyword>
<organism evidence="5 6">
    <name type="scientific">Alysiella filiformis DSM 16848</name>
    <dbReference type="NCBI Taxonomy" id="1120981"/>
    <lineage>
        <taxon>Bacteria</taxon>
        <taxon>Pseudomonadati</taxon>
        <taxon>Pseudomonadota</taxon>
        <taxon>Betaproteobacteria</taxon>
        <taxon>Neisseriales</taxon>
        <taxon>Neisseriaceae</taxon>
        <taxon>Alysiella</taxon>
    </lineage>
</organism>
<dbReference type="InterPro" id="IPR001270">
    <property type="entry name" value="ClpA/B"/>
</dbReference>
<dbReference type="InterPro" id="IPR027417">
    <property type="entry name" value="P-loop_NTPase"/>
</dbReference>
<sequence length="418" mass="46407">MATIYRYLPVLTLICLLIIVGQFLANASVGILAFLAAIRWYVFCVLLVLLFLVWATWRHWHGNAPEWIYGVIPVDILDRLSNLAEIEAAAQKLDQETIIIDAAALERDLQSKVVGQNAVCRDLAQQMRRRLALMQRNKPVGVFLFAGSPGTGKTYLAKVLAQTLERKLLHFDMTQYAAGAFSASQLFGMTRGYVGSDNYGSLTAGLRDFPEAVVLLDEIEKAHPDILKNFLTAWNDGFITEASDGKQIDTSKAIFILTSNAATDALSILQKDLHDDPDALRAASVATLREHGFAPEVLNRIDRIFVFAPFSGLDIARVCALEMEKMINSYGLQVAGKGIEPQIIVQLMHRYKRMGVAASSRDLVRVLEESIADSLIQAKQQGYDTIELRLENGKVAAKLLRHSLPQSAQPRHHIIPQK</sequence>
<evidence type="ECO:0000313" key="6">
    <source>
        <dbReference type="Proteomes" id="UP000219669"/>
    </source>
</evidence>
<dbReference type="Pfam" id="PF07724">
    <property type="entry name" value="AAA_2"/>
    <property type="match status" value="1"/>
</dbReference>
<dbReference type="PANTHER" id="PTHR11638">
    <property type="entry name" value="ATP-DEPENDENT CLP PROTEASE"/>
    <property type="match status" value="1"/>
</dbReference>
<dbReference type="PANTHER" id="PTHR11638:SF175">
    <property type="entry name" value="ATP-DEPENDENT CLP PROTEASE, ATP-BINDING SUBUNIT CLPC"/>
    <property type="match status" value="1"/>
</dbReference>
<evidence type="ECO:0000256" key="2">
    <source>
        <dbReference type="ARBA" id="ARBA00022840"/>
    </source>
</evidence>
<dbReference type="OrthoDB" id="9803641at2"/>
<accession>A0A286EB44</accession>
<dbReference type="PRINTS" id="PR00300">
    <property type="entry name" value="CLPPROTEASEA"/>
</dbReference>
<name>A0A286EB44_9NEIS</name>
<reference evidence="5 6" key="1">
    <citation type="submission" date="2017-09" db="EMBL/GenBank/DDBJ databases">
        <authorList>
            <person name="Ehlers B."/>
            <person name="Leendertz F.H."/>
        </authorList>
    </citation>
    <scope>NUCLEOTIDE SEQUENCE [LARGE SCALE GENOMIC DNA]</scope>
    <source>
        <strain evidence="5 6">DSM 16848</strain>
    </source>
</reference>
<keyword evidence="1" id="KW-0547">Nucleotide-binding</keyword>
<evidence type="ECO:0000313" key="5">
    <source>
        <dbReference type="EMBL" id="SOD68132.1"/>
    </source>
</evidence>
<feature type="transmembrane region" description="Helical" evidence="3">
    <location>
        <begin position="31"/>
        <end position="54"/>
    </location>
</feature>
<dbReference type="InterPro" id="IPR050130">
    <property type="entry name" value="ClpA_ClpB"/>
</dbReference>
<dbReference type="InterPro" id="IPR003959">
    <property type="entry name" value="ATPase_AAA_core"/>
</dbReference>
<dbReference type="GO" id="GO:0005524">
    <property type="term" value="F:ATP binding"/>
    <property type="evidence" value="ECO:0007669"/>
    <property type="project" value="UniProtKB-KW"/>
</dbReference>
<evidence type="ECO:0000256" key="3">
    <source>
        <dbReference type="SAM" id="Phobius"/>
    </source>
</evidence>
<evidence type="ECO:0000256" key="1">
    <source>
        <dbReference type="ARBA" id="ARBA00022741"/>
    </source>
</evidence>
<proteinExistence type="predicted"/>